<keyword evidence="1" id="KW-0472">Membrane</keyword>
<evidence type="ECO:0008006" key="4">
    <source>
        <dbReference type="Google" id="ProtNLM"/>
    </source>
</evidence>
<accession>A0A5J6N0D0</accession>
<organism evidence="2 3">
    <name type="scientific">Hypericibacter adhaerens</name>
    <dbReference type="NCBI Taxonomy" id="2602016"/>
    <lineage>
        <taxon>Bacteria</taxon>
        <taxon>Pseudomonadati</taxon>
        <taxon>Pseudomonadota</taxon>
        <taxon>Alphaproteobacteria</taxon>
        <taxon>Rhodospirillales</taxon>
        <taxon>Dongiaceae</taxon>
        <taxon>Hypericibacter</taxon>
    </lineage>
</organism>
<dbReference type="KEGG" id="hadh:FRZ61_33700"/>
<dbReference type="Proteomes" id="UP000325797">
    <property type="component" value="Chromosome"/>
</dbReference>
<feature type="transmembrane region" description="Helical" evidence="1">
    <location>
        <begin position="364"/>
        <end position="385"/>
    </location>
</feature>
<feature type="transmembrane region" description="Helical" evidence="1">
    <location>
        <begin position="51"/>
        <end position="69"/>
    </location>
</feature>
<feature type="transmembrane region" description="Helical" evidence="1">
    <location>
        <begin position="204"/>
        <end position="223"/>
    </location>
</feature>
<feature type="transmembrane region" description="Helical" evidence="1">
    <location>
        <begin position="288"/>
        <end position="310"/>
    </location>
</feature>
<protein>
    <recommendedName>
        <fullName evidence="4">Fenitrothion hydrolase</fullName>
    </recommendedName>
</protein>
<gene>
    <name evidence="2" type="ORF">FRZ61_33700</name>
</gene>
<sequence>MPINGPVLEARRVSWVPRLLLGLFLLAMAAGPAWAHASDKGIVLLLPTGYYIVGGALAVAVSFLLLLAVPNDWLRRWIGCRLDLGTWPAIPRVGVSAAVFILLVLLLITGWYGSRDPLENPLPLFVWTLWWGGLTIAHALFGNLWHGLNPWLAPYRLVRRLMGRREGEGLWRYPAWLGYGPAILFFLGFAWFELVEPAPDDPSLLADAILVYSIVTWAGMALFGERAWLAKAECFSVFFGFVALLAPFQAEPVPVSAGSTEPRRYRLTLGLPGRALLQREPLPLDGTAFVLLTLATVSFDGLKMTFWWLGLWGVNPLEFPGRSAVMPASSLGLLAMWVALGLIYLLVIALGFRQAGGRTGLKPTLGRFVLTLLPISIGFHFAHYLTSFLVNAQYALFSVNDPFEAEWHLLGMEEPHVWVSFLSDMNSVWVIFSLQAGAVVLAHLLAVLLSHLMAIDFQPGRRAVFASQWPLALFMIAYTLFGLWLLSAPNAG</sequence>
<evidence type="ECO:0000313" key="2">
    <source>
        <dbReference type="EMBL" id="QEX23432.1"/>
    </source>
</evidence>
<keyword evidence="3" id="KW-1185">Reference proteome</keyword>
<feature type="transmembrane region" description="Helical" evidence="1">
    <location>
        <begin position="169"/>
        <end position="192"/>
    </location>
</feature>
<reference evidence="2 3" key="1">
    <citation type="submission" date="2019-08" db="EMBL/GenBank/DDBJ databases">
        <title>Hyperibacter terrae gen. nov., sp. nov. and Hyperibacter viscosus sp. nov., two new members in the family Rhodospirillaceae isolated from the rhizosphere of Hypericum perforatum.</title>
        <authorList>
            <person name="Noviana Z."/>
        </authorList>
    </citation>
    <scope>NUCLEOTIDE SEQUENCE [LARGE SCALE GENOMIC DNA]</scope>
    <source>
        <strain evidence="2 3">R5959</strain>
    </source>
</reference>
<feature type="transmembrane region" description="Helical" evidence="1">
    <location>
        <begin position="330"/>
        <end position="352"/>
    </location>
</feature>
<keyword evidence="1" id="KW-1133">Transmembrane helix</keyword>
<dbReference type="AlphaFoldDB" id="A0A5J6N0D0"/>
<dbReference type="RefSeq" id="WP_225308858.1">
    <property type="nucleotide sequence ID" value="NZ_CP042582.1"/>
</dbReference>
<feature type="transmembrane region" description="Helical" evidence="1">
    <location>
        <begin position="124"/>
        <end position="148"/>
    </location>
</feature>
<feature type="transmembrane region" description="Helical" evidence="1">
    <location>
        <begin position="89"/>
        <end position="112"/>
    </location>
</feature>
<keyword evidence="1" id="KW-0812">Transmembrane</keyword>
<evidence type="ECO:0000313" key="3">
    <source>
        <dbReference type="Proteomes" id="UP000325797"/>
    </source>
</evidence>
<evidence type="ECO:0000256" key="1">
    <source>
        <dbReference type="SAM" id="Phobius"/>
    </source>
</evidence>
<feature type="transmembrane region" description="Helical" evidence="1">
    <location>
        <begin position="428"/>
        <end position="449"/>
    </location>
</feature>
<dbReference type="EMBL" id="CP042582">
    <property type="protein sequence ID" value="QEX23432.1"/>
    <property type="molecule type" value="Genomic_DNA"/>
</dbReference>
<name>A0A5J6N0D0_9PROT</name>
<feature type="transmembrane region" description="Helical" evidence="1">
    <location>
        <begin position="469"/>
        <end position="487"/>
    </location>
</feature>
<proteinExistence type="predicted"/>